<accession>A0A454JMZ1</accession>
<protein>
    <submittedName>
        <fullName evidence="3">ABC transporter substrate-binding protein</fullName>
    </submittedName>
</protein>
<comment type="caution">
    <text evidence="3">The sequence shown here is derived from an EMBL/GenBank/DDBJ whole genome shotgun (WGS) entry which is preliminary data.</text>
</comment>
<feature type="domain" description="Periplasmic binding protein" evidence="2">
    <location>
        <begin position="50"/>
        <end position="303"/>
    </location>
</feature>
<gene>
    <name evidence="3" type="ORF">EAY64_01885</name>
</gene>
<dbReference type="EMBL" id="RFAR01000005">
    <property type="protein sequence ID" value="RMD01615.1"/>
    <property type="molecule type" value="Genomic_DNA"/>
</dbReference>
<dbReference type="Pfam" id="PF13407">
    <property type="entry name" value="Peripla_BP_4"/>
    <property type="match status" value="1"/>
</dbReference>
<dbReference type="OrthoDB" id="9342512at2"/>
<keyword evidence="4" id="KW-1185">Reference proteome</keyword>
<evidence type="ECO:0000313" key="4">
    <source>
        <dbReference type="Proteomes" id="UP000274139"/>
    </source>
</evidence>
<organism evidence="3 4">
    <name type="scientific">Aquitalea palustris</name>
    <dbReference type="NCBI Taxonomy" id="2480983"/>
    <lineage>
        <taxon>Bacteria</taxon>
        <taxon>Pseudomonadati</taxon>
        <taxon>Pseudomonadota</taxon>
        <taxon>Betaproteobacteria</taxon>
        <taxon>Neisseriales</taxon>
        <taxon>Chromobacteriaceae</taxon>
        <taxon>Aquitalea</taxon>
    </lineage>
</organism>
<keyword evidence="1" id="KW-0732">Signal</keyword>
<sequence>MAMKIPGLLLLFALGLAQAAPPQALSWDGPRDGPARQRGVHKVTFIAQDLRNGGIAGSYRGFASAARLLGWQVQVQDAQGSGVLLRKGFADAVAAHSDGIILGGFQASDLADEVAAAQRARIVLLGWHAAAHPGAVSGLFFNVSSEPLEVARRAAEHVIQDSHGKAGVVIFNDERFDIANAKTRFMQELIQRCSGCRMLEVQNLPLNHADQRMDAVVKALNQRHGRRWTHTLAINDVYFDEMNYPLLHAGRGDVRNVSAGDGSSKAISRIRAGLSQQLATVAEPLGAQGWQLADEMNRAFAGAKPSGYISKPILVTRDLLQQLGEQEIDAGLPYQQAYRAIWFAR</sequence>
<evidence type="ECO:0000313" key="3">
    <source>
        <dbReference type="EMBL" id="RMD01615.1"/>
    </source>
</evidence>
<dbReference type="SUPFAM" id="SSF53822">
    <property type="entry name" value="Periplasmic binding protein-like I"/>
    <property type="match status" value="1"/>
</dbReference>
<dbReference type="AlphaFoldDB" id="A0A454JMZ1"/>
<evidence type="ECO:0000259" key="2">
    <source>
        <dbReference type="Pfam" id="PF13407"/>
    </source>
</evidence>
<evidence type="ECO:0000256" key="1">
    <source>
        <dbReference type="SAM" id="SignalP"/>
    </source>
</evidence>
<dbReference type="InterPro" id="IPR028082">
    <property type="entry name" value="Peripla_BP_I"/>
</dbReference>
<dbReference type="Proteomes" id="UP000274139">
    <property type="component" value="Unassembled WGS sequence"/>
</dbReference>
<reference evidence="3 4" key="1">
    <citation type="submission" date="2018-10" db="EMBL/GenBank/DDBJ databases">
        <title>Draft genome sequence of Aquitalea MWU14-2217 isolated from a wild cranberry bog in Provincetown, Massachusetts.</title>
        <authorList>
            <person name="Ebadzadsahrai G."/>
            <person name="Soby S."/>
        </authorList>
    </citation>
    <scope>NUCLEOTIDE SEQUENCE [LARGE SCALE GENOMIC DNA]</scope>
    <source>
        <strain evidence="3 4">MWU14-2217</strain>
    </source>
</reference>
<feature type="chain" id="PRO_5019378395" evidence="1">
    <location>
        <begin position="20"/>
        <end position="345"/>
    </location>
</feature>
<dbReference type="Gene3D" id="3.40.50.2300">
    <property type="match status" value="2"/>
</dbReference>
<dbReference type="RefSeq" id="WP_103523093.1">
    <property type="nucleotide sequence ID" value="NZ_JAIZDC010000007.1"/>
</dbReference>
<proteinExistence type="predicted"/>
<feature type="signal peptide" evidence="1">
    <location>
        <begin position="1"/>
        <end position="19"/>
    </location>
</feature>
<name>A0A454JMZ1_9NEIS</name>
<dbReference type="InterPro" id="IPR025997">
    <property type="entry name" value="SBP_2_dom"/>
</dbReference>